<name>A0A0F9AEW1_9ZZZZ</name>
<feature type="transmembrane region" description="Helical" evidence="6">
    <location>
        <begin position="238"/>
        <end position="262"/>
    </location>
</feature>
<feature type="transmembrane region" description="Helical" evidence="6">
    <location>
        <begin position="171"/>
        <end position="192"/>
    </location>
</feature>
<feature type="transmembrane region" description="Helical" evidence="6">
    <location>
        <begin position="321"/>
        <end position="343"/>
    </location>
</feature>
<accession>A0A0F9AEW1</accession>
<keyword evidence="2" id="KW-0813">Transport</keyword>
<evidence type="ECO:0000256" key="1">
    <source>
        <dbReference type="ARBA" id="ARBA00004127"/>
    </source>
</evidence>
<organism evidence="8">
    <name type="scientific">marine sediment metagenome</name>
    <dbReference type="NCBI Taxonomy" id="412755"/>
    <lineage>
        <taxon>unclassified sequences</taxon>
        <taxon>metagenomes</taxon>
        <taxon>ecological metagenomes</taxon>
    </lineage>
</organism>
<dbReference type="InterPro" id="IPR024671">
    <property type="entry name" value="Atg22-like"/>
</dbReference>
<sequence>MRPYDKKQVLSWCLYDFANSTYSAVIVAVVFPVYYTSLIVGNDAGLGDLWWGRAISLSMLFVALTSPILGGIADYAGLRKRFLLAFTALCVASVALFGLLDKGMIIEGFVLIVLANIGMEGAMVFYNSYLPEIASRQFQGRVSSWGFGVGYAGSMLSLIIALPLVKGGHYALTWLMVSGMFALFSIPAFRFLPPDRSKTLLADPASSILSMSRGMRYTLDALKKLWGDSEAKKFLIGYLFYADGVNTVIVFSSVFAATTLGFATGELVVLYIVVQATALTGAFAMAKPTDLWGPKKVVMISLVMWSTVCILAFFVKEKSHFWAVATLAGLSLGTVQAASRAFFTQFIPKGHESEYFGVYTLAGKTSAVLGPLVFGMVSVQFGSQRPAILSVVLFFIVGMCVIWFV</sequence>
<evidence type="ECO:0000313" key="8">
    <source>
        <dbReference type="EMBL" id="KKL07955.1"/>
    </source>
</evidence>
<feature type="transmembrane region" description="Helical" evidence="6">
    <location>
        <begin position="268"/>
        <end position="285"/>
    </location>
</feature>
<keyword evidence="5 6" id="KW-0472">Membrane</keyword>
<comment type="subcellular location">
    <subcellularLocation>
        <location evidence="1">Endomembrane system</location>
        <topology evidence="1">Multi-pass membrane protein</topology>
    </subcellularLocation>
</comment>
<feature type="transmembrane region" description="Helical" evidence="6">
    <location>
        <begin position="50"/>
        <end position="70"/>
    </location>
</feature>
<dbReference type="InterPro" id="IPR020846">
    <property type="entry name" value="MFS_dom"/>
</dbReference>
<dbReference type="GO" id="GO:0022857">
    <property type="term" value="F:transmembrane transporter activity"/>
    <property type="evidence" value="ECO:0007669"/>
    <property type="project" value="InterPro"/>
</dbReference>
<evidence type="ECO:0000256" key="3">
    <source>
        <dbReference type="ARBA" id="ARBA00022692"/>
    </source>
</evidence>
<dbReference type="GO" id="GO:0012505">
    <property type="term" value="C:endomembrane system"/>
    <property type="evidence" value="ECO:0007669"/>
    <property type="project" value="UniProtKB-SubCell"/>
</dbReference>
<dbReference type="InterPro" id="IPR036259">
    <property type="entry name" value="MFS_trans_sf"/>
</dbReference>
<evidence type="ECO:0000256" key="6">
    <source>
        <dbReference type="SAM" id="Phobius"/>
    </source>
</evidence>
<feature type="transmembrane region" description="Helical" evidence="6">
    <location>
        <begin position="82"/>
        <end position="100"/>
    </location>
</feature>
<comment type="caution">
    <text evidence="8">The sequence shown here is derived from an EMBL/GenBank/DDBJ whole genome shotgun (WGS) entry which is preliminary data.</text>
</comment>
<feature type="transmembrane region" description="Helical" evidence="6">
    <location>
        <begin position="355"/>
        <end position="381"/>
    </location>
</feature>
<dbReference type="EMBL" id="LAZR01043079">
    <property type="protein sequence ID" value="KKL07955.1"/>
    <property type="molecule type" value="Genomic_DNA"/>
</dbReference>
<evidence type="ECO:0000256" key="2">
    <source>
        <dbReference type="ARBA" id="ARBA00022448"/>
    </source>
</evidence>
<feature type="transmembrane region" description="Helical" evidence="6">
    <location>
        <begin position="106"/>
        <end position="130"/>
    </location>
</feature>
<dbReference type="PROSITE" id="PS50850">
    <property type="entry name" value="MFS"/>
    <property type="match status" value="1"/>
</dbReference>
<keyword evidence="4 6" id="KW-1133">Transmembrane helix</keyword>
<feature type="transmembrane region" description="Helical" evidence="6">
    <location>
        <begin position="387"/>
        <end position="404"/>
    </location>
</feature>
<dbReference type="PRINTS" id="PR01035">
    <property type="entry name" value="TCRTETA"/>
</dbReference>
<evidence type="ECO:0000259" key="7">
    <source>
        <dbReference type="PROSITE" id="PS50850"/>
    </source>
</evidence>
<dbReference type="PANTHER" id="PTHR23519:SF1">
    <property type="entry name" value="AUTOPHAGY-RELATED PROTEIN 22"/>
    <property type="match status" value="1"/>
</dbReference>
<feature type="transmembrane region" description="Helical" evidence="6">
    <location>
        <begin position="12"/>
        <end position="35"/>
    </location>
</feature>
<feature type="transmembrane region" description="Helical" evidence="6">
    <location>
        <begin position="142"/>
        <end position="165"/>
    </location>
</feature>
<dbReference type="Gene3D" id="1.20.1250.20">
    <property type="entry name" value="MFS general substrate transporter like domains"/>
    <property type="match status" value="1"/>
</dbReference>
<dbReference type="InterPro" id="IPR050495">
    <property type="entry name" value="ATG22/LtaA_families"/>
</dbReference>
<evidence type="ECO:0000256" key="4">
    <source>
        <dbReference type="ARBA" id="ARBA00022989"/>
    </source>
</evidence>
<evidence type="ECO:0000256" key="5">
    <source>
        <dbReference type="ARBA" id="ARBA00023136"/>
    </source>
</evidence>
<keyword evidence="3 6" id="KW-0812">Transmembrane</keyword>
<proteinExistence type="predicted"/>
<protein>
    <recommendedName>
        <fullName evidence="7">Major facilitator superfamily (MFS) profile domain-containing protein</fullName>
    </recommendedName>
</protein>
<feature type="transmembrane region" description="Helical" evidence="6">
    <location>
        <begin position="297"/>
        <end position="315"/>
    </location>
</feature>
<feature type="non-terminal residue" evidence="8">
    <location>
        <position position="405"/>
    </location>
</feature>
<gene>
    <name evidence="8" type="ORF">LCGC14_2580790</name>
</gene>
<dbReference type="PANTHER" id="PTHR23519">
    <property type="entry name" value="AUTOPHAGY-RELATED PROTEIN 22"/>
    <property type="match status" value="1"/>
</dbReference>
<dbReference type="Pfam" id="PF11700">
    <property type="entry name" value="ATG22"/>
    <property type="match status" value="1"/>
</dbReference>
<dbReference type="AlphaFoldDB" id="A0A0F9AEW1"/>
<reference evidence="8" key="1">
    <citation type="journal article" date="2015" name="Nature">
        <title>Complex archaea that bridge the gap between prokaryotes and eukaryotes.</title>
        <authorList>
            <person name="Spang A."/>
            <person name="Saw J.H."/>
            <person name="Jorgensen S.L."/>
            <person name="Zaremba-Niedzwiedzka K."/>
            <person name="Martijn J."/>
            <person name="Lind A.E."/>
            <person name="van Eijk R."/>
            <person name="Schleper C."/>
            <person name="Guy L."/>
            <person name="Ettema T.J."/>
        </authorList>
    </citation>
    <scope>NUCLEOTIDE SEQUENCE</scope>
</reference>
<dbReference type="InterPro" id="IPR001958">
    <property type="entry name" value="Tet-R_TetA/multi-R_MdtG-like"/>
</dbReference>
<feature type="domain" description="Major facilitator superfamily (MFS) profile" evidence="7">
    <location>
        <begin position="1"/>
        <end position="405"/>
    </location>
</feature>
<dbReference type="SUPFAM" id="SSF103473">
    <property type="entry name" value="MFS general substrate transporter"/>
    <property type="match status" value="1"/>
</dbReference>